<comment type="caution">
    <text evidence="1">The sequence shown here is derived from an EMBL/GenBank/DDBJ whole genome shotgun (WGS) entry which is preliminary data.</text>
</comment>
<reference evidence="1 2" key="1">
    <citation type="submission" date="2009-08" db="EMBL/GenBank/DDBJ databases">
        <authorList>
            <person name="Muzny D."/>
            <person name="Qin X."/>
            <person name="Deng J."/>
            <person name="Jiang H."/>
            <person name="Liu Y."/>
            <person name="Qu J."/>
            <person name="Song X.-Z."/>
            <person name="Zhang L."/>
            <person name="Thornton R."/>
            <person name="Coyle M."/>
            <person name="Francisco L."/>
            <person name="Jackson L."/>
            <person name="Javaid M."/>
            <person name="Korchina V."/>
            <person name="Kovar C."/>
            <person name="Mata R."/>
            <person name="Mathew T."/>
            <person name="Ngo R."/>
            <person name="Nguyen L."/>
            <person name="Nguyen N."/>
            <person name="Okwuonu G."/>
            <person name="Ongeri F."/>
            <person name="Pham C."/>
            <person name="Simmons D."/>
            <person name="Wilczek-Boney K."/>
            <person name="Hale W."/>
            <person name="Jakkamsetti A."/>
            <person name="Pham P."/>
            <person name="Ruth R."/>
            <person name="San Lucas F."/>
            <person name="Warren J."/>
            <person name="Zhang J."/>
            <person name="Zhao Z."/>
            <person name="Zhou C."/>
            <person name="Zhu D."/>
            <person name="Lee S."/>
            <person name="Bess C."/>
            <person name="Blankenburg K."/>
            <person name="Forbes L."/>
            <person name="Fu Q."/>
            <person name="Gubbala S."/>
            <person name="Hirani K."/>
            <person name="Jayaseelan J.C."/>
            <person name="Lara F."/>
            <person name="Munidasa M."/>
            <person name="Palculict T."/>
            <person name="Patil S."/>
            <person name="Pu L.-L."/>
            <person name="Saada N."/>
            <person name="Tang L."/>
            <person name="Weissenberger G."/>
            <person name="Zhu Y."/>
            <person name="Hemphill L."/>
            <person name="Shang Y."/>
            <person name="Youmans B."/>
            <person name="Ayvaz T."/>
            <person name="Ross M."/>
            <person name="Santibanez J."/>
            <person name="Aqrawi P."/>
            <person name="Gross S."/>
            <person name="Joshi V."/>
            <person name="Fowler G."/>
            <person name="Nazareth L."/>
            <person name="Reid J."/>
            <person name="Worley K."/>
            <person name="Petrosino J."/>
            <person name="Highlander S."/>
            <person name="Gibbs R."/>
        </authorList>
    </citation>
    <scope>NUCLEOTIDE SEQUENCE [LARGE SCALE GENOMIC DNA]</scope>
    <source>
        <strain evidence="1 2">ATCC 49175</strain>
    </source>
</reference>
<dbReference type="STRING" id="638301.HMPREF0444_1641"/>
<evidence type="ECO:0000313" key="2">
    <source>
        <dbReference type="Proteomes" id="UP000005926"/>
    </source>
</evidence>
<name>C8NI96_9LACT</name>
<gene>
    <name evidence="1" type="ORF">HMPREF0444_1641</name>
</gene>
<dbReference type="Proteomes" id="UP000005926">
    <property type="component" value="Unassembled WGS sequence"/>
</dbReference>
<dbReference type="AlphaFoldDB" id="C8NI96"/>
<sequence length="41" mass="4608">MKLEQIFLHSKEGKASIEGILILDFDTPFINGVDRSLNFGN</sequence>
<keyword evidence="2" id="KW-1185">Reference proteome</keyword>
<accession>C8NI96</accession>
<dbReference type="EMBL" id="ACKZ01000026">
    <property type="protein sequence ID" value="EEW36652.1"/>
    <property type="molecule type" value="Genomic_DNA"/>
</dbReference>
<proteinExistence type="predicted"/>
<organism evidence="1 2">
    <name type="scientific">Granulicatella adiacens ATCC 49175</name>
    <dbReference type="NCBI Taxonomy" id="638301"/>
    <lineage>
        <taxon>Bacteria</taxon>
        <taxon>Bacillati</taxon>
        <taxon>Bacillota</taxon>
        <taxon>Bacilli</taxon>
        <taxon>Lactobacillales</taxon>
        <taxon>Carnobacteriaceae</taxon>
        <taxon>Granulicatella</taxon>
    </lineage>
</organism>
<protein>
    <submittedName>
        <fullName evidence="1">Uncharacterized protein</fullName>
    </submittedName>
</protein>
<dbReference type="HOGENOM" id="CLU_3270728_0_0_9"/>
<evidence type="ECO:0000313" key="1">
    <source>
        <dbReference type="EMBL" id="EEW36652.1"/>
    </source>
</evidence>